<dbReference type="Proteomes" id="UP001054820">
    <property type="component" value="Chromosome"/>
</dbReference>
<sequence>MMVEANTYVVFGATGNLSLTKLMPAFYHLEAVGRLPKGMRIVAIGRREWQQADWQKEVQKYIEPIARGGIDHKVFDAFAERMDYVQMDISEPEAYTMLAETLTNPKYSPNIAFYLSLGPDLFGGVTSQLKEHGLLDEIKGWRRVVLEKPFGYDVESAKALQNKISKALSEEQTYRIDHYLGKGMVQNVMVFRFANALMEPLWNRNTIDHIQITHAEDKCVGTRAGYYDHSGALRDMIQSHLLQLLALVAMEPPASMDAESLRDEKVKLLKSIRPIQKKQVKGQAYRAQYTDGFIHGNAMHSYLDEPGVAKDSVTETYAALKLYIDNWRWEGVPFYIQTGKNMKQSKTLVSICFKHPPKQFFRDSQVKKMEPNWIIFGIQPNESIKIEMIAKQPGLEINTEQISLDAAMKYDENSKIDAYEELLLDVIKGDRSLFLRFDEVKAAWDVVDPVLTEWASQTDFIDTYPSGSWGPEGSQKLFDHSDQYWRTYINQHCKE</sequence>
<keyword evidence="5 6" id="KW-0119">Carbohydrate metabolism</keyword>
<evidence type="ECO:0000259" key="7">
    <source>
        <dbReference type="Pfam" id="PF00479"/>
    </source>
</evidence>
<feature type="domain" description="Glucose-6-phosphate dehydrogenase C-terminal" evidence="8">
    <location>
        <begin position="189"/>
        <end position="486"/>
    </location>
</feature>
<keyword evidence="10" id="KW-1185">Reference proteome</keyword>
<dbReference type="SUPFAM" id="SSF51735">
    <property type="entry name" value="NAD(P)-binding Rossmann-fold domains"/>
    <property type="match status" value="1"/>
</dbReference>
<comment type="caution">
    <text evidence="6">Lacks conserved residue(s) required for the propagation of feature annotation.</text>
</comment>
<keyword evidence="4 6" id="KW-0560">Oxidoreductase</keyword>
<reference evidence="9" key="1">
    <citation type="journal article" date="2022" name="Arch. Microbiol.">
        <title>Thiomicrorhabdus immobilis sp. nov., a mesophilic sulfur-oxidizing bacterium isolated from sediment of a brackish lake in northern Japan.</title>
        <authorList>
            <person name="Kojima H."/>
            <person name="Mochizuki J."/>
            <person name="Kanda M."/>
            <person name="Watanabe T."/>
            <person name="Fukui M."/>
        </authorList>
    </citation>
    <scope>NUCLEOTIDE SEQUENCE</scope>
    <source>
        <strain evidence="9">Am19</strain>
    </source>
</reference>
<evidence type="ECO:0000256" key="1">
    <source>
        <dbReference type="ARBA" id="ARBA00004937"/>
    </source>
</evidence>
<dbReference type="NCBIfam" id="TIGR00871">
    <property type="entry name" value="zwf"/>
    <property type="match status" value="1"/>
</dbReference>
<keyword evidence="2 6" id="KW-0313">Glucose metabolism</keyword>
<feature type="active site" description="Proton acceptor" evidence="6">
    <location>
        <position position="240"/>
    </location>
</feature>
<feature type="binding site" evidence="6">
    <location>
        <position position="46"/>
    </location>
    <ligand>
        <name>NADP(+)</name>
        <dbReference type="ChEBI" id="CHEBI:58349"/>
    </ligand>
</feature>
<dbReference type="InterPro" id="IPR036291">
    <property type="entry name" value="NAD(P)-bd_dom_sf"/>
</dbReference>
<dbReference type="PIRSF" id="PIRSF000110">
    <property type="entry name" value="G6PD"/>
    <property type="match status" value="1"/>
</dbReference>
<evidence type="ECO:0000256" key="6">
    <source>
        <dbReference type="HAMAP-Rule" id="MF_00966"/>
    </source>
</evidence>
<dbReference type="EC" id="1.1.1.49" evidence="6"/>
<feature type="binding site" evidence="6">
    <location>
        <position position="340"/>
    </location>
    <ligand>
        <name>substrate</name>
    </ligand>
</feature>
<dbReference type="Gene3D" id="3.30.360.10">
    <property type="entry name" value="Dihydrodipicolinate Reductase, domain 2"/>
    <property type="match status" value="1"/>
</dbReference>
<feature type="binding site" evidence="6">
    <location>
        <position position="178"/>
    </location>
    <ligand>
        <name>substrate</name>
    </ligand>
</feature>
<feature type="domain" description="Glucose-6-phosphate dehydrogenase NAD-binding" evidence="7">
    <location>
        <begin position="9"/>
        <end position="187"/>
    </location>
</feature>
<comment type="function">
    <text evidence="6">Catalyzes the oxidation of glucose 6-phosphate to 6-phosphogluconolactone.</text>
</comment>
<dbReference type="InterPro" id="IPR022675">
    <property type="entry name" value="G6P_DH_C"/>
</dbReference>
<evidence type="ECO:0000313" key="9">
    <source>
        <dbReference type="EMBL" id="BCN94393.1"/>
    </source>
</evidence>
<organism evidence="9 10">
    <name type="scientific">Thiomicrorhabdus immobilis</name>
    <dbReference type="NCBI Taxonomy" id="2791037"/>
    <lineage>
        <taxon>Bacteria</taxon>
        <taxon>Pseudomonadati</taxon>
        <taxon>Pseudomonadota</taxon>
        <taxon>Gammaproteobacteria</taxon>
        <taxon>Thiotrichales</taxon>
        <taxon>Piscirickettsiaceae</taxon>
        <taxon>Thiomicrorhabdus</taxon>
    </lineage>
</organism>
<dbReference type="SUPFAM" id="SSF55347">
    <property type="entry name" value="Glyceraldehyde-3-phosphate dehydrogenase-like, C-terminal domain"/>
    <property type="match status" value="1"/>
</dbReference>
<evidence type="ECO:0000256" key="4">
    <source>
        <dbReference type="ARBA" id="ARBA00023002"/>
    </source>
</evidence>
<dbReference type="InterPro" id="IPR001282">
    <property type="entry name" value="G6P_DH"/>
</dbReference>
<dbReference type="InterPro" id="IPR022674">
    <property type="entry name" value="G6P_DH_NAD-bd"/>
</dbReference>
<dbReference type="NCBIfam" id="NF009492">
    <property type="entry name" value="PRK12853.1-3"/>
    <property type="match status" value="1"/>
</dbReference>
<dbReference type="Pfam" id="PF02781">
    <property type="entry name" value="G6PD_C"/>
    <property type="match status" value="1"/>
</dbReference>
<feature type="binding site" evidence="6">
    <location>
        <position position="235"/>
    </location>
    <ligand>
        <name>substrate</name>
    </ligand>
</feature>
<dbReference type="EMBL" id="AP024202">
    <property type="protein sequence ID" value="BCN94393.1"/>
    <property type="molecule type" value="Genomic_DNA"/>
</dbReference>
<comment type="similarity">
    <text evidence="6">Belongs to the glucose-6-phosphate dehydrogenase family.</text>
</comment>
<dbReference type="Pfam" id="PF00479">
    <property type="entry name" value="G6PD_N"/>
    <property type="match status" value="1"/>
</dbReference>
<proteinExistence type="inferred from homology"/>
<gene>
    <name evidence="6 9" type="primary">zwf</name>
    <name evidence="9" type="ORF">THMIRHAM_21780</name>
</gene>
<feature type="binding site" evidence="6">
    <location>
        <begin position="88"/>
        <end position="89"/>
    </location>
    <ligand>
        <name>NADP(+)</name>
        <dbReference type="ChEBI" id="CHEBI:58349"/>
    </ligand>
</feature>
<accession>A0ABM7MFW8</accession>
<evidence type="ECO:0000256" key="3">
    <source>
        <dbReference type="ARBA" id="ARBA00022857"/>
    </source>
</evidence>
<dbReference type="PANTHER" id="PTHR23429:SF0">
    <property type="entry name" value="GLUCOSE-6-PHOSPHATE 1-DEHYDROGENASE"/>
    <property type="match status" value="1"/>
</dbReference>
<dbReference type="HAMAP" id="MF_00966">
    <property type="entry name" value="G6PD"/>
    <property type="match status" value="1"/>
</dbReference>
<comment type="catalytic activity">
    <reaction evidence="6">
        <text>D-glucose 6-phosphate + NADP(+) = 6-phospho-D-glucono-1,5-lactone + NADPH + H(+)</text>
        <dbReference type="Rhea" id="RHEA:15841"/>
        <dbReference type="ChEBI" id="CHEBI:15378"/>
        <dbReference type="ChEBI" id="CHEBI:57783"/>
        <dbReference type="ChEBI" id="CHEBI:57955"/>
        <dbReference type="ChEBI" id="CHEBI:58349"/>
        <dbReference type="ChEBI" id="CHEBI:61548"/>
        <dbReference type="EC" id="1.1.1.49"/>
    </reaction>
</comment>
<dbReference type="PANTHER" id="PTHR23429">
    <property type="entry name" value="GLUCOSE-6-PHOSPHATE 1-DEHYDROGENASE G6PD"/>
    <property type="match status" value="1"/>
</dbReference>
<protein>
    <recommendedName>
        <fullName evidence="6">Glucose-6-phosphate 1-dehydrogenase</fullName>
        <shortName evidence="6">G6PD</shortName>
        <ecNumber evidence="6">1.1.1.49</ecNumber>
    </recommendedName>
</protein>
<evidence type="ECO:0000256" key="2">
    <source>
        <dbReference type="ARBA" id="ARBA00022526"/>
    </source>
</evidence>
<dbReference type="PRINTS" id="PR00079">
    <property type="entry name" value="G6PDHDRGNASE"/>
</dbReference>
<feature type="binding site" evidence="6">
    <location>
        <position position="182"/>
    </location>
    <ligand>
        <name>substrate</name>
    </ligand>
</feature>
<evidence type="ECO:0000259" key="8">
    <source>
        <dbReference type="Pfam" id="PF02781"/>
    </source>
</evidence>
<comment type="pathway">
    <text evidence="1 6">Carbohydrate degradation; pentose phosphate pathway; D-ribulose 5-phosphate from D-glucose 6-phosphate (oxidative stage): step 1/3.</text>
</comment>
<feature type="binding site" evidence="6">
    <location>
        <position position="148"/>
    </location>
    <ligand>
        <name>NADP(+)</name>
        <dbReference type="ChEBI" id="CHEBI:58349"/>
    </ligand>
</feature>
<evidence type="ECO:0000256" key="5">
    <source>
        <dbReference type="ARBA" id="ARBA00023277"/>
    </source>
</evidence>
<name>A0ABM7MFW8_9GAMM</name>
<evidence type="ECO:0000313" key="10">
    <source>
        <dbReference type="Proteomes" id="UP001054820"/>
    </source>
</evidence>
<feature type="binding site" evidence="6">
    <location>
        <position position="216"/>
    </location>
    <ligand>
        <name>substrate</name>
    </ligand>
</feature>
<dbReference type="Gene3D" id="3.40.50.720">
    <property type="entry name" value="NAD(P)-binding Rossmann-like Domain"/>
    <property type="match status" value="1"/>
</dbReference>
<keyword evidence="3 6" id="KW-0521">NADP</keyword>